<dbReference type="GeneID" id="93614619"/>
<dbReference type="OrthoDB" id="331544at2759"/>
<dbReference type="InterPro" id="IPR000719">
    <property type="entry name" value="Prot_kinase_dom"/>
</dbReference>
<dbReference type="InterPro" id="IPR050108">
    <property type="entry name" value="CDK"/>
</dbReference>
<sequence>MSGTFASIEKETADDGTLIAVKTYSKSHGRLVYEHYQREINALKKLSITNVESAKSKHVVYLINIRETPTSYQLLFPFYSETLGTMSKRVGAESRRTFAYEFVKQISKGLSFLHSNDIIHCDLSPSNILMDTSGCMFISDLGCSHLKEILPTKHEEIGTRWYKAPEHLFGYQVYTSATDIWSLGVIFAELLIGEPLFSGESDLEQIGIIVRALDKPSAEVQKEMSIYPDMNKLVFFNMDDYSDCDISDGELDNEYKLTLAKKLINANLDML</sequence>
<dbReference type="GO" id="GO:0004693">
    <property type="term" value="F:cyclin-dependent protein serine/threonine kinase activity"/>
    <property type="evidence" value="ECO:0007669"/>
    <property type="project" value="TreeGrafter"/>
</dbReference>
<dbReference type="VEuPathDB" id="FungiDB:RO3G_07648"/>
<dbReference type="STRING" id="246409.I1C3B3"/>
<dbReference type="OMA" id="ESANSYH"/>
<proteinExistence type="predicted"/>
<dbReference type="GO" id="GO:0005634">
    <property type="term" value="C:nucleus"/>
    <property type="evidence" value="ECO:0007669"/>
    <property type="project" value="TreeGrafter"/>
</dbReference>
<evidence type="ECO:0000256" key="2">
    <source>
        <dbReference type="ARBA" id="ARBA00022840"/>
    </source>
</evidence>
<dbReference type="eggNOG" id="KOG0659">
    <property type="taxonomic scope" value="Eukaryota"/>
</dbReference>
<evidence type="ECO:0000256" key="1">
    <source>
        <dbReference type="ARBA" id="ARBA00022741"/>
    </source>
</evidence>
<evidence type="ECO:0000313" key="5">
    <source>
        <dbReference type="Proteomes" id="UP000009138"/>
    </source>
</evidence>
<keyword evidence="5" id="KW-1185">Reference proteome</keyword>
<dbReference type="GO" id="GO:0000082">
    <property type="term" value="P:G1/S transition of mitotic cell cycle"/>
    <property type="evidence" value="ECO:0007669"/>
    <property type="project" value="TreeGrafter"/>
</dbReference>
<dbReference type="GO" id="GO:0030332">
    <property type="term" value="F:cyclin binding"/>
    <property type="evidence" value="ECO:0007669"/>
    <property type="project" value="TreeGrafter"/>
</dbReference>
<dbReference type="InterPro" id="IPR011009">
    <property type="entry name" value="Kinase-like_dom_sf"/>
</dbReference>
<evidence type="ECO:0000259" key="3">
    <source>
        <dbReference type="PROSITE" id="PS50011"/>
    </source>
</evidence>
<name>I1C3B3_RHIO9</name>
<dbReference type="PANTHER" id="PTHR24056">
    <property type="entry name" value="CELL DIVISION PROTEIN KINASE"/>
    <property type="match status" value="1"/>
</dbReference>
<dbReference type="Proteomes" id="UP000009138">
    <property type="component" value="Unassembled WGS sequence"/>
</dbReference>
<dbReference type="PROSITE" id="PS50011">
    <property type="entry name" value="PROTEIN_KINASE_DOM"/>
    <property type="match status" value="1"/>
</dbReference>
<dbReference type="PANTHER" id="PTHR24056:SF576">
    <property type="entry name" value="SERINE_THREONINE-PROTEIN KINASE CSK1"/>
    <property type="match status" value="1"/>
</dbReference>
<dbReference type="Pfam" id="PF00069">
    <property type="entry name" value="Pkinase"/>
    <property type="match status" value="1"/>
</dbReference>
<dbReference type="InParanoid" id="I1C3B3"/>
<dbReference type="GO" id="GO:0010389">
    <property type="term" value="P:regulation of G2/M transition of mitotic cell cycle"/>
    <property type="evidence" value="ECO:0007669"/>
    <property type="project" value="TreeGrafter"/>
</dbReference>
<dbReference type="InterPro" id="IPR008266">
    <property type="entry name" value="Tyr_kinase_AS"/>
</dbReference>
<dbReference type="EMBL" id="CH476736">
    <property type="protein sequence ID" value="EIE82943.1"/>
    <property type="molecule type" value="Genomic_DNA"/>
</dbReference>
<evidence type="ECO:0000313" key="4">
    <source>
        <dbReference type="EMBL" id="EIE82943.1"/>
    </source>
</evidence>
<accession>I1C3B3</accession>
<dbReference type="GO" id="GO:0000307">
    <property type="term" value="C:cyclin-dependent protein kinase holoenzyme complex"/>
    <property type="evidence" value="ECO:0007669"/>
    <property type="project" value="TreeGrafter"/>
</dbReference>
<dbReference type="AlphaFoldDB" id="I1C3B3"/>
<dbReference type="GO" id="GO:0005524">
    <property type="term" value="F:ATP binding"/>
    <property type="evidence" value="ECO:0007669"/>
    <property type="project" value="UniProtKB-KW"/>
</dbReference>
<dbReference type="PROSITE" id="PS00109">
    <property type="entry name" value="PROTEIN_KINASE_TYR"/>
    <property type="match status" value="1"/>
</dbReference>
<dbReference type="GO" id="GO:0005737">
    <property type="term" value="C:cytoplasm"/>
    <property type="evidence" value="ECO:0007669"/>
    <property type="project" value="TreeGrafter"/>
</dbReference>
<dbReference type="GO" id="GO:0010468">
    <property type="term" value="P:regulation of gene expression"/>
    <property type="evidence" value="ECO:0007669"/>
    <property type="project" value="TreeGrafter"/>
</dbReference>
<feature type="domain" description="Protein kinase" evidence="3">
    <location>
        <begin position="1"/>
        <end position="271"/>
    </location>
</feature>
<organism evidence="4 5">
    <name type="scientific">Rhizopus delemar (strain RA 99-880 / ATCC MYA-4621 / FGSC 9543 / NRRL 43880)</name>
    <name type="common">Mucormycosis agent</name>
    <name type="synonym">Rhizopus arrhizus var. delemar</name>
    <dbReference type="NCBI Taxonomy" id="246409"/>
    <lineage>
        <taxon>Eukaryota</taxon>
        <taxon>Fungi</taxon>
        <taxon>Fungi incertae sedis</taxon>
        <taxon>Mucoromycota</taxon>
        <taxon>Mucoromycotina</taxon>
        <taxon>Mucoromycetes</taxon>
        <taxon>Mucorales</taxon>
        <taxon>Mucorineae</taxon>
        <taxon>Rhizopodaceae</taxon>
        <taxon>Rhizopus</taxon>
    </lineage>
</organism>
<dbReference type="RefSeq" id="XP_067518339.1">
    <property type="nucleotide sequence ID" value="XM_067662238.1"/>
</dbReference>
<protein>
    <recommendedName>
        <fullName evidence="3">Protein kinase domain-containing protein</fullName>
    </recommendedName>
</protein>
<keyword evidence="1" id="KW-0547">Nucleotide-binding</keyword>
<keyword evidence="2" id="KW-0067">ATP-binding</keyword>
<reference evidence="4 5" key="1">
    <citation type="journal article" date="2009" name="PLoS Genet.">
        <title>Genomic analysis of the basal lineage fungus Rhizopus oryzae reveals a whole-genome duplication.</title>
        <authorList>
            <person name="Ma L.-J."/>
            <person name="Ibrahim A.S."/>
            <person name="Skory C."/>
            <person name="Grabherr M.G."/>
            <person name="Burger G."/>
            <person name="Butler M."/>
            <person name="Elias M."/>
            <person name="Idnurm A."/>
            <person name="Lang B.F."/>
            <person name="Sone T."/>
            <person name="Abe A."/>
            <person name="Calvo S.E."/>
            <person name="Corrochano L.M."/>
            <person name="Engels R."/>
            <person name="Fu J."/>
            <person name="Hansberg W."/>
            <person name="Kim J.-M."/>
            <person name="Kodira C.D."/>
            <person name="Koehrsen M.J."/>
            <person name="Liu B."/>
            <person name="Miranda-Saavedra D."/>
            <person name="O'Leary S."/>
            <person name="Ortiz-Castellanos L."/>
            <person name="Poulter R."/>
            <person name="Rodriguez-Romero J."/>
            <person name="Ruiz-Herrera J."/>
            <person name="Shen Y.-Q."/>
            <person name="Zeng Q."/>
            <person name="Galagan J."/>
            <person name="Birren B.W."/>
            <person name="Cuomo C.A."/>
            <person name="Wickes B.L."/>
        </authorList>
    </citation>
    <scope>NUCLEOTIDE SEQUENCE [LARGE SCALE GENOMIC DNA]</scope>
    <source>
        <strain evidence="5">RA 99-880 / ATCC MYA-4621 / FGSC 9543 / NRRL 43880</strain>
    </source>
</reference>
<gene>
    <name evidence="4" type="ORF">RO3G_07648</name>
</gene>
<dbReference type="SUPFAM" id="SSF56112">
    <property type="entry name" value="Protein kinase-like (PK-like)"/>
    <property type="match status" value="1"/>
</dbReference>
<dbReference type="GO" id="GO:0007165">
    <property type="term" value="P:signal transduction"/>
    <property type="evidence" value="ECO:0007669"/>
    <property type="project" value="TreeGrafter"/>
</dbReference>
<dbReference type="Gene3D" id="1.10.510.10">
    <property type="entry name" value="Transferase(Phosphotransferase) domain 1"/>
    <property type="match status" value="1"/>
</dbReference>